<protein>
    <submittedName>
        <fullName evidence="1">Uncharacterized protein</fullName>
    </submittedName>
</protein>
<name>A0ABT3L6N2_9CYAN</name>
<keyword evidence="2" id="KW-1185">Reference proteome</keyword>
<dbReference type="Proteomes" id="UP001526426">
    <property type="component" value="Unassembled WGS sequence"/>
</dbReference>
<gene>
    <name evidence="1" type="ORF">K4A83_11265</name>
</gene>
<evidence type="ECO:0000313" key="2">
    <source>
        <dbReference type="Proteomes" id="UP001526426"/>
    </source>
</evidence>
<comment type="caution">
    <text evidence="1">The sequence shown here is derived from an EMBL/GenBank/DDBJ whole genome shotgun (WGS) entry which is preliminary data.</text>
</comment>
<reference evidence="1 2" key="1">
    <citation type="submission" date="2021-08" db="EMBL/GenBank/DDBJ databases">
        <title>Draft genome sequence of Spirulina subsalsa with high tolerance to salinity and hype-accumulation of phycocyanin.</title>
        <authorList>
            <person name="Pei H."/>
            <person name="Jiang L."/>
        </authorList>
    </citation>
    <scope>NUCLEOTIDE SEQUENCE [LARGE SCALE GENOMIC DNA]</scope>
    <source>
        <strain evidence="1 2">FACHB-351</strain>
    </source>
</reference>
<proteinExistence type="predicted"/>
<dbReference type="RefSeq" id="WP_265264655.1">
    <property type="nucleotide sequence ID" value="NZ_JAIHOM010000047.1"/>
</dbReference>
<organism evidence="1 2">
    <name type="scientific">Spirulina subsalsa FACHB-351</name>
    <dbReference type="NCBI Taxonomy" id="234711"/>
    <lineage>
        <taxon>Bacteria</taxon>
        <taxon>Bacillati</taxon>
        <taxon>Cyanobacteriota</taxon>
        <taxon>Cyanophyceae</taxon>
        <taxon>Spirulinales</taxon>
        <taxon>Spirulinaceae</taxon>
        <taxon>Spirulina</taxon>
    </lineage>
</organism>
<dbReference type="EMBL" id="JAIHOM010000047">
    <property type="protein sequence ID" value="MCW6036837.1"/>
    <property type="molecule type" value="Genomic_DNA"/>
</dbReference>
<accession>A0ABT3L6N2</accession>
<evidence type="ECO:0000313" key="1">
    <source>
        <dbReference type="EMBL" id="MCW6036837.1"/>
    </source>
</evidence>
<sequence>MTTQTDDMKPRQVQDLPALVAAADEVQFEIHGTIGEWYLRVFELKDDEIGKSSVVGSYVLSSETGQPRPYAQLEALILKMNRATGTNDYDFAVYQYPDHGHSPGDAAPVMAERAKPSPMKEIFDKIDAAFAMTIDDDRSTVGISRADWAKVKTAVQEAERRNRDRRGDVMELSDCLAIMELYAVAYSEGQVPEGFDWLLHWIEGNYPELFELPEFSHLPRR</sequence>